<dbReference type="InterPro" id="IPR015590">
    <property type="entry name" value="Aldehyde_DH_dom"/>
</dbReference>
<gene>
    <name evidence="3" type="ORF">LVJ82_10040</name>
</gene>
<dbReference type="InterPro" id="IPR016162">
    <property type="entry name" value="Ald_DH_N"/>
</dbReference>
<dbReference type="EMBL" id="CP091511">
    <property type="protein sequence ID" value="UOO87833.1"/>
    <property type="molecule type" value="Genomic_DNA"/>
</dbReference>
<dbReference type="InterPro" id="IPR016163">
    <property type="entry name" value="Ald_DH_C"/>
</dbReference>
<dbReference type="SUPFAM" id="SSF53720">
    <property type="entry name" value="ALDH-like"/>
    <property type="match status" value="1"/>
</dbReference>
<evidence type="ECO:0000313" key="3">
    <source>
        <dbReference type="EMBL" id="UOO87833.1"/>
    </source>
</evidence>
<organism evidence="3 4">
    <name type="scientific">Vitreoscilla massiliensis</name>
    <dbReference type="NCBI Taxonomy" id="1689272"/>
    <lineage>
        <taxon>Bacteria</taxon>
        <taxon>Pseudomonadati</taxon>
        <taxon>Pseudomonadota</taxon>
        <taxon>Betaproteobacteria</taxon>
        <taxon>Neisseriales</taxon>
        <taxon>Neisseriaceae</taxon>
        <taxon>Vitreoscilla</taxon>
    </lineage>
</organism>
<dbReference type="PANTHER" id="PTHR11699">
    <property type="entry name" value="ALDEHYDE DEHYDROGENASE-RELATED"/>
    <property type="match status" value="1"/>
</dbReference>
<protein>
    <submittedName>
        <fullName evidence="3">Aldehyde dehydrogenase family protein</fullName>
    </submittedName>
</protein>
<evidence type="ECO:0000259" key="2">
    <source>
        <dbReference type="Pfam" id="PF00171"/>
    </source>
</evidence>
<reference evidence="3 4" key="1">
    <citation type="journal article" date="2022" name="Res Sq">
        <title>Evolution of multicellular longitudinally dividing oral cavity symbionts (Neisseriaceae).</title>
        <authorList>
            <person name="Nyongesa S."/>
            <person name="Weber P."/>
            <person name="Bernet E."/>
            <person name="Pullido F."/>
            <person name="Nieckarz M."/>
            <person name="Delaby M."/>
            <person name="Nieves C."/>
            <person name="Viehboeck T."/>
            <person name="Krause N."/>
            <person name="Rivera-Millot A."/>
            <person name="Nakamura A."/>
            <person name="Vischer N."/>
            <person name="VanNieuwenhze M."/>
            <person name="Brun Y."/>
            <person name="Cava F."/>
            <person name="Bulgheresi S."/>
            <person name="Veyrier F."/>
        </authorList>
    </citation>
    <scope>NUCLEOTIDE SEQUENCE [LARGE SCALE GENOMIC DNA]</scope>
    <source>
        <strain evidence="3 4">SN4</strain>
    </source>
</reference>
<accession>A0ABY4DWE3</accession>
<dbReference type="RefSeq" id="WP_058356727.1">
    <property type="nucleotide sequence ID" value="NZ_CABKVG010000009.1"/>
</dbReference>
<sequence>MGLLNKLWQQWHQTQDEADAVPIMADEDFHYAPHFIAGVRLIVESNQVLEVVNPRNSRAERRLYVASAATIQRAVQTAKEHRAEWAAFAYLQRLYVIEKFKNSFALQAHILNEVLQGESGLNEAEVATEIEQTLEAIVYALTAMQAKGSSTPAWGSTDVWVQHAMQPVGVAAIISNEEQTLKSLVSEIVVALLCGNTLIVKPYPSQPLLPVLLGDWLAQSGLPAGVYNVIQGDDEVAKALHVHPDVNAITYVLAKPQAKQAHLRQRQTILAHNFIVIDADMDVDKVWQQYVSCSAPRLSVPVWIVVGQDNADALLAKWQTRLATLAPMVLPTEHSKQLCSEFLQRAVSAGADLVVDGSQSDLPEKGWYMGMSLLDQVQPEMALHTAAPSRVAVMLMRVPDLDAALGIINATPNVGAASLFTESMTSMGVFKQNLQQVEVISFNRVESVSSLNLPRGDISHQWAVGGQHAARWHFYIRHQLIMGTAI</sequence>
<evidence type="ECO:0000313" key="4">
    <source>
        <dbReference type="Proteomes" id="UP000832011"/>
    </source>
</evidence>
<keyword evidence="4" id="KW-1185">Reference proteome</keyword>
<dbReference type="InterPro" id="IPR016161">
    <property type="entry name" value="Ald_DH/histidinol_DH"/>
</dbReference>
<dbReference type="Proteomes" id="UP000832011">
    <property type="component" value="Chromosome"/>
</dbReference>
<dbReference type="Gene3D" id="3.40.309.10">
    <property type="entry name" value="Aldehyde Dehydrogenase, Chain A, domain 2"/>
    <property type="match status" value="1"/>
</dbReference>
<proteinExistence type="predicted"/>
<feature type="domain" description="Aldehyde dehydrogenase" evidence="2">
    <location>
        <begin position="45"/>
        <end position="445"/>
    </location>
</feature>
<keyword evidence="1" id="KW-0560">Oxidoreductase</keyword>
<name>A0ABY4DWE3_9NEIS</name>
<dbReference type="Gene3D" id="3.40.605.10">
    <property type="entry name" value="Aldehyde Dehydrogenase, Chain A, domain 1"/>
    <property type="match status" value="1"/>
</dbReference>
<evidence type="ECO:0000256" key="1">
    <source>
        <dbReference type="ARBA" id="ARBA00023002"/>
    </source>
</evidence>
<dbReference type="Pfam" id="PF00171">
    <property type="entry name" value="Aldedh"/>
    <property type="match status" value="1"/>
</dbReference>